<protein>
    <submittedName>
        <fullName evidence="1">Uncharacterized protein</fullName>
    </submittedName>
</protein>
<sequence length="183" mass="20422">MSSSSSKSNKQAALSLLQSNNNNNDQPLIDEDHLSEIDSPNLLATSVENNSLLSSNSTISLLSLNKPSMSRTTSFSNPLMYQRVQFRRYSNNNGNGNLERGGINIPQPQSLRIDPVPETPNLDPISIQNSPSNFWLNKPMIKRQSSITQNVDSPFLYPVRDLDGNVTPLILSPNRNELKDDRR</sequence>
<dbReference type="GeneID" id="30200906"/>
<dbReference type="OrthoDB" id="4013061at2759"/>
<reference evidence="1 2" key="1">
    <citation type="journal article" date="2016" name="Proc. Natl. Acad. Sci. U.S.A.">
        <title>Comparative genomics of biotechnologically important yeasts.</title>
        <authorList>
            <person name="Riley R."/>
            <person name="Haridas S."/>
            <person name="Wolfe K.H."/>
            <person name="Lopes M.R."/>
            <person name="Hittinger C.T."/>
            <person name="Goeker M."/>
            <person name="Salamov A.A."/>
            <person name="Wisecaver J.H."/>
            <person name="Long T.M."/>
            <person name="Calvey C.H."/>
            <person name="Aerts A.L."/>
            <person name="Barry K.W."/>
            <person name="Choi C."/>
            <person name="Clum A."/>
            <person name="Coughlan A.Y."/>
            <person name="Deshpande S."/>
            <person name="Douglass A.P."/>
            <person name="Hanson S.J."/>
            <person name="Klenk H.-P."/>
            <person name="LaButti K.M."/>
            <person name="Lapidus A."/>
            <person name="Lindquist E.A."/>
            <person name="Lipzen A.M."/>
            <person name="Meier-Kolthoff J.P."/>
            <person name="Ohm R.A."/>
            <person name="Otillar R.P."/>
            <person name="Pangilinan J.L."/>
            <person name="Peng Y."/>
            <person name="Rokas A."/>
            <person name="Rosa C.A."/>
            <person name="Scheuner C."/>
            <person name="Sibirny A.A."/>
            <person name="Slot J.C."/>
            <person name="Stielow J.B."/>
            <person name="Sun H."/>
            <person name="Kurtzman C.P."/>
            <person name="Blackwell M."/>
            <person name="Grigoriev I.V."/>
            <person name="Jeffries T.W."/>
        </authorList>
    </citation>
    <scope>NUCLEOTIDE SEQUENCE [LARGE SCALE GENOMIC DNA]</scope>
    <source>
        <strain evidence="2">ATCC 58044 / CBS 1984 / NCYC 433 / NRRL Y-366-8</strain>
    </source>
</reference>
<organism evidence="1 2">
    <name type="scientific">Wickerhamomyces anomalus (strain ATCC 58044 / CBS 1984 / NCYC 433 / NRRL Y-366-8)</name>
    <name type="common">Yeast</name>
    <name type="synonym">Hansenula anomala</name>
    <dbReference type="NCBI Taxonomy" id="683960"/>
    <lineage>
        <taxon>Eukaryota</taxon>
        <taxon>Fungi</taxon>
        <taxon>Dikarya</taxon>
        <taxon>Ascomycota</taxon>
        <taxon>Saccharomycotina</taxon>
        <taxon>Saccharomycetes</taxon>
        <taxon>Phaffomycetales</taxon>
        <taxon>Wickerhamomycetaceae</taxon>
        <taxon>Wickerhamomyces</taxon>
    </lineage>
</organism>
<name>A0A1E3NXG8_WICAA</name>
<proteinExistence type="predicted"/>
<evidence type="ECO:0000313" key="2">
    <source>
        <dbReference type="Proteomes" id="UP000094112"/>
    </source>
</evidence>
<keyword evidence="2" id="KW-1185">Reference proteome</keyword>
<evidence type="ECO:0000313" key="1">
    <source>
        <dbReference type="EMBL" id="ODQ57891.1"/>
    </source>
</evidence>
<dbReference type="Proteomes" id="UP000094112">
    <property type="component" value="Unassembled WGS sequence"/>
</dbReference>
<dbReference type="AlphaFoldDB" id="A0A1E3NXG8"/>
<gene>
    <name evidence="1" type="ORF">WICANDRAFT_64044</name>
</gene>
<dbReference type="EMBL" id="KV454212">
    <property type="protein sequence ID" value="ODQ57891.1"/>
    <property type="molecule type" value="Genomic_DNA"/>
</dbReference>
<dbReference type="RefSeq" id="XP_019037098.1">
    <property type="nucleotide sequence ID" value="XM_019183660.1"/>
</dbReference>
<accession>A0A1E3NXG8</accession>